<dbReference type="GO" id="GO:0052906">
    <property type="term" value="F:tRNA (guanine(37)-N1)-methyltransferase activity"/>
    <property type="evidence" value="ECO:0007669"/>
    <property type="project" value="UniProtKB-UniRule"/>
</dbReference>
<evidence type="ECO:0000256" key="8">
    <source>
        <dbReference type="ARBA" id="ARBA00022603"/>
    </source>
</evidence>
<comment type="subunit">
    <text evidence="4 15 17">Homodimer.</text>
</comment>
<dbReference type="NCBIfam" id="TIGR00088">
    <property type="entry name" value="trmD"/>
    <property type="match status" value="1"/>
</dbReference>
<evidence type="ECO:0000256" key="4">
    <source>
        <dbReference type="ARBA" id="ARBA00011738"/>
    </source>
</evidence>
<comment type="catalytic activity">
    <reaction evidence="14 15 17">
        <text>guanosine(37) in tRNA + S-adenosyl-L-methionine = N(1)-methylguanosine(37) in tRNA + S-adenosyl-L-homocysteine + H(+)</text>
        <dbReference type="Rhea" id="RHEA:36899"/>
        <dbReference type="Rhea" id="RHEA-COMP:10145"/>
        <dbReference type="Rhea" id="RHEA-COMP:10147"/>
        <dbReference type="ChEBI" id="CHEBI:15378"/>
        <dbReference type="ChEBI" id="CHEBI:57856"/>
        <dbReference type="ChEBI" id="CHEBI:59789"/>
        <dbReference type="ChEBI" id="CHEBI:73542"/>
        <dbReference type="ChEBI" id="CHEBI:74269"/>
        <dbReference type="EC" id="2.1.1.228"/>
    </reaction>
</comment>
<dbReference type="GO" id="GO:0002939">
    <property type="term" value="P:tRNA N1-guanine methylation"/>
    <property type="evidence" value="ECO:0007669"/>
    <property type="project" value="TreeGrafter"/>
</dbReference>
<evidence type="ECO:0000256" key="1">
    <source>
        <dbReference type="ARBA" id="ARBA00002634"/>
    </source>
</evidence>
<keyword evidence="9 15" id="KW-0808">Transferase</keyword>
<dbReference type="SUPFAM" id="SSF75217">
    <property type="entry name" value="alpha/beta knot"/>
    <property type="match status" value="1"/>
</dbReference>
<keyword evidence="11 15" id="KW-0819">tRNA processing</keyword>
<keyword evidence="8 15" id="KW-0489">Methyltransferase</keyword>
<dbReference type="NCBIfam" id="NF000648">
    <property type="entry name" value="PRK00026.1"/>
    <property type="match status" value="1"/>
</dbReference>
<evidence type="ECO:0000256" key="13">
    <source>
        <dbReference type="ARBA" id="ARBA00033392"/>
    </source>
</evidence>
<dbReference type="InterPro" id="IPR029026">
    <property type="entry name" value="tRNA_m1G_MTases_N"/>
</dbReference>
<keyword evidence="20" id="KW-1185">Reference proteome</keyword>
<dbReference type="Proteomes" id="UP000001405">
    <property type="component" value="Chromosome"/>
</dbReference>
<gene>
    <name evidence="15" type="primary">trmD</name>
    <name evidence="19" type="ordered locus">UCYN_10060</name>
</gene>
<dbReference type="Pfam" id="PF01746">
    <property type="entry name" value="tRNA_m1G_MT"/>
    <property type="match status" value="1"/>
</dbReference>
<accession>D3EQD1</accession>
<dbReference type="PATRIC" id="fig|713887.8.peg.936"/>
<dbReference type="KEGG" id="cyu:UCYN_10060"/>
<evidence type="ECO:0000256" key="9">
    <source>
        <dbReference type="ARBA" id="ARBA00022679"/>
    </source>
</evidence>
<evidence type="ECO:0000256" key="3">
    <source>
        <dbReference type="ARBA" id="ARBA00007630"/>
    </source>
</evidence>
<sequence length="231" mass="26112">MKFDVVTLFPNFFTSGLQSGLIGKALGKNIAKINLVNPRQFAVDKHHKVDDKPYGGGVGMLLKPEPIFAAIDSLELLPKRTTILLSPQGSPLTQDILQTLVTNYEQLILICGHYEGFDERIRFLANQEISLGDFILTGGEIPALALMNGVIRLLPGTVGKLESLKTESFEHSLLDYPQYTHPPVFKNMHVPDILRSGNHKLIARWRQEQQIQRTQKRRPDLLEKWLKSDTY</sequence>
<evidence type="ECO:0000313" key="19">
    <source>
        <dbReference type="EMBL" id="ADB95681.1"/>
    </source>
</evidence>
<evidence type="ECO:0000313" key="20">
    <source>
        <dbReference type="Proteomes" id="UP000001405"/>
    </source>
</evidence>
<evidence type="ECO:0000256" key="14">
    <source>
        <dbReference type="ARBA" id="ARBA00047783"/>
    </source>
</evidence>
<dbReference type="STRING" id="1453429.UCYN_10060"/>
<feature type="binding site" evidence="15 16">
    <location>
        <begin position="131"/>
        <end position="136"/>
    </location>
    <ligand>
        <name>S-adenosyl-L-methionine</name>
        <dbReference type="ChEBI" id="CHEBI:59789"/>
    </ligand>
</feature>
<evidence type="ECO:0000256" key="12">
    <source>
        <dbReference type="ARBA" id="ARBA00029736"/>
    </source>
</evidence>
<evidence type="ECO:0000259" key="18">
    <source>
        <dbReference type="Pfam" id="PF01746"/>
    </source>
</evidence>
<dbReference type="HAMAP" id="MF_00605">
    <property type="entry name" value="TrmD"/>
    <property type="match status" value="1"/>
</dbReference>
<dbReference type="Gene3D" id="1.10.1270.20">
    <property type="entry name" value="tRNA(m1g37)methyltransferase, domain 2"/>
    <property type="match status" value="1"/>
</dbReference>
<dbReference type="PANTHER" id="PTHR46417">
    <property type="entry name" value="TRNA (GUANINE-N(1)-)-METHYLTRANSFERASE"/>
    <property type="match status" value="1"/>
</dbReference>
<dbReference type="EMBL" id="CP001842">
    <property type="protein sequence ID" value="ADB95681.1"/>
    <property type="molecule type" value="Genomic_DNA"/>
</dbReference>
<dbReference type="FunFam" id="3.40.1280.10:FF:000001">
    <property type="entry name" value="tRNA (guanine-N(1)-)-methyltransferase"/>
    <property type="match status" value="1"/>
</dbReference>
<dbReference type="EC" id="2.1.1.228" evidence="5 15"/>
<evidence type="ECO:0000256" key="6">
    <source>
        <dbReference type="ARBA" id="ARBA00014679"/>
    </source>
</evidence>
<proteinExistence type="inferred from homology"/>
<dbReference type="RefSeq" id="WP_012954368.1">
    <property type="nucleotide sequence ID" value="NC_013771.1"/>
</dbReference>
<feature type="binding site" evidence="15 16">
    <location>
        <position position="112"/>
    </location>
    <ligand>
        <name>S-adenosyl-L-methionine</name>
        <dbReference type="ChEBI" id="CHEBI:59789"/>
    </ligand>
</feature>
<dbReference type="InterPro" id="IPR016009">
    <property type="entry name" value="tRNA_MeTrfase_TRMD/TRM10"/>
</dbReference>
<feature type="domain" description="tRNA methyltransferase TRMD/TRM10-type" evidence="18">
    <location>
        <begin position="1"/>
        <end position="224"/>
    </location>
</feature>
<evidence type="ECO:0000256" key="7">
    <source>
        <dbReference type="ARBA" id="ARBA00022490"/>
    </source>
</evidence>
<evidence type="ECO:0000256" key="16">
    <source>
        <dbReference type="PIRSR" id="PIRSR000386-1"/>
    </source>
</evidence>
<reference evidence="19 20" key="1">
    <citation type="journal article" date="2010" name="Nature">
        <title>Metabolic streamlining in an open-ocean nitrogen-fixing cyanobacterium.</title>
        <authorList>
            <person name="Tripp H.J."/>
            <person name="Bench S.R."/>
            <person name="Turk K.A."/>
            <person name="Foster R.A."/>
            <person name="Desany B.A."/>
            <person name="Niazi F."/>
            <person name="Affourtit J.P."/>
            <person name="Zehr J.P."/>
        </authorList>
    </citation>
    <scope>NUCLEOTIDE SEQUENCE [LARGE SCALE GENOMIC DNA]</scope>
    <source>
        <strain evidence="20">ALOHA</strain>
    </source>
</reference>
<dbReference type="GO" id="GO:0005829">
    <property type="term" value="C:cytosol"/>
    <property type="evidence" value="ECO:0007669"/>
    <property type="project" value="TreeGrafter"/>
</dbReference>
<evidence type="ECO:0000256" key="15">
    <source>
        <dbReference type="HAMAP-Rule" id="MF_00605"/>
    </source>
</evidence>
<keyword evidence="7 15" id="KW-0963">Cytoplasm</keyword>
<protein>
    <recommendedName>
        <fullName evidence="6 15">tRNA (guanine-N(1)-)-methyltransferase</fullName>
        <ecNumber evidence="5 15">2.1.1.228</ecNumber>
    </recommendedName>
    <alternativeName>
        <fullName evidence="12 15">M1G-methyltransferase</fullName>
    </alternativeName>
    <alternativeName>
        <fullName evidence="13 15">tRNA [GM37] methyltransferase</fullName>
    </alternativeName>
</protein>
<dbReference type="InterPro" id="IPR023148">
    <property type="entry name" value="tRNA_m1G_MeTrfase_C_sf"/>
</dbReference>
<comment type="similarity">
    <text evidence="3 15 17">Belongs to the RNA methyltransferase TrmD family.</text>
</comment>
<keyword evidence="10 15" id="KW-0949">S-adenosyl-L-methionine</keyword>
<organism evidence="20">
    <name type="scientific">Atelocyanobacterium thalassa (isolate ALOHA)</name>
    <dbReference type="NCBI Taxonomy" id="1453429"/>
    <lineage>
        <taxon>Bacteria</taxon>
        <taxon>Bacillati</taxon>
        <taxon>Cyanobacteriota</taxon>
        <taxon>Cyanophyceae</taxon>
        <taxon>Oscillatoriophycideae</taxon>
        <taxon>Chroococcales</taxon>
        <taxon>Aphanothecaceae</taxon>
        <taxon>Candidatus Atelocyanobacterium</taxon>
        <taxon>Candidatus Atelocyanobacterium thalassae</taxon>
    </lineage>
</organism>
<comment type="function">
    <text evidence="1 15 17">Specifically methylates guanosine-37 in various tRNAs.</text>
</comment>
<dbReference type="OrthoDB" id="9807416at2"/>
<dbReference type="InterPro" id="IPR002649">
    <property type="entry name" value="tRNA_m1G_MeTrfase_TrmD"/>
</dbReference>
<dbReference type="CDD" id="cd18080">
    <property type="entry name" value="TrmD-like"/>
    <property type="match status" value="1"/>
</dbReference>
<comment type="subcellular location">
    <subcellularLocation>
        <location evidence="2 15 17">Cytoplasm</location>
    </subcellularLocation>
</comment>
<evidence type="ECO:0000256" key="2">
    <source>
        <dbReference type="ARBA" id="ARBA00004496"/>
    </source>
</evidence>
<dbReference type="PANTHER" id="PTHR46417:SF1">
    <property type="entry name" value="TRNA (GUANINE-N(1)-)-METHYLTRANSFERASE"/>
    <property type="match status" value="1"/>
</dbReference>
<evidence type="ECO:0000256" key="11">
    <source>
        <dbReference type="ARBA" id="ARBA00022694"/>
    </source>
</evidence>
<name>D3EQD1_ATETH</name>
<evidence type="ECO:0000256" key="5">
    <source>
        <dbReference type="ARBA" id="ARBA00012807"/>
    </source>
</evidence>
<dbReference type="HOGENOM" id="CLU_047363_0_1_3"/>
<dbReference type="PIRSF" id="PIRSF000386">
    <property type="entry name" value="tRNA_mtase"/>
    <property type="match status" value="1"/>
</dbReference>
<dbReference type="AlphaFoldDB" id="D3EQD1"/>
<evidence type="ECO:0000256" key="17">
    <source>
        <dbReference type="RuleBase" id="RU003464"/>
    </source>
</evidence>
<evidence type="ECO:0000256" key="10">
    <source>
        <dbReference type="ARBA" id="ARBA00022691"/>
    </source>
</evidence>
<dbReference type="Gene3D" id="3.40.1280.10">
    <property type="match status" value="1"/>
</dbReference>
<dbReference type="InterPro" id="IPR029028">
    <property type="entry name" value="Alpha/beta_knot_MTases"/>
</dbReference>